<keyword evidence="5" id="KW-0418">Kinase</keyword>
<dbReference type="SUPFAM" id="SSF55781">
    <property type="entry name" value="GAF domain-like"/>
    <property type="match status" value="1"/>
</dbReference>
<dbReference type="Gene3D" id="3.30.565.10">
    <property type="entry name" value="Histidine kinase-like ATPase, C-terminal domain"/>
    <property type="match status" value="1"/>
</dbReference>
<dbReference type="InterPro" id="IPR029016">
    <property type="entry name" value="GAF-like_dom_sf"/>
</dbReference>
<keyword evidence="3 6" id="KW-0597">Phosphoprotein</keyword>
<evidence type="ECO:0000259" key="9">
    <source>
        <dbReference type="PROSITE" id="PS50110"/>
    </source>
</evidence>
<protein>
    <recommendedName>
        <fullName evidence="2">histidine kinase</fullName>
        <ecNumber evidence="2">2.7.13.3</ecNumber>
    </recommendedName>
</protein>
<feature type="region of interest" description="Disordered" evidence="7">
    <location>
        <begin position="913"/>
        <end position="961"/>
    </location>
</feature>
<gene>
    <name evidence="10" type="ORF">PV11_08628</name>
</gene>
<evidence type="ECO:0000256" key="2">
    <source>
        <dbReference type="ARBA" id="ARBA00012438"/>
    </source>
</evidence>
<feature type="compositionally biased region" description="Polar residues" evidence="7">
    <location>
        <begin position="248"/>
        <end position="258"/>
    </location>
</feature>
<dbReference type="GO" id="GO:0005886">
    <property type="term" value="C:plasma membrane"/>
    <property type="evidence" value="ECO:0007669"/>
    <property type="project" value="TreeGrafter"/>
</dbReference>
<dbReference type="PANTHER" id="PTHR43047">
    <property type="entry name" value="TWO-COMPONENT HISTIDINE PROTEIN KINASE"/>
    <property type="match status" value="1"/>
</dbReference>
<accession>A0A0D1X141</accession>
<dbReference type="SMART" id="SM00448">
    <property type="entry name" value="REC"/>
    <property type="match status" value="1"/>
</dbReference>
<dbReference type="CDD" id="cd00082">
    <property type="entry name" value="HisKA"/>
    <property type="match status" value="1"/>
</dbReference>
<feature type="compositionally biased region" description="Polar residues" evidence="7">
    <location>
        <begin position="944"/>
        <end position="961"/>
    </location>
</feature>
<feature type="domain" description="Histidine kinase" evidence="8">
    <location>
        <begin position="514"/>
        <end position="767"/>
    </location>
</feature>
<dbReference type="SUPFAM" id="SSF47384">
    <property type="entry name" value="Homodimeric domain of signal transducing histidine kinase"/>
    <property type="match status" value="1"/>
</dbReference>
<dbReference type="SMART" id="SM00387">
    <property type="entry name" value="HATPase_c"/>
    <property type="match status" value="1"/>
</dbReference>
<dbReference type="SUPFAM" id="SSF55874">
    <property type="entry name" value="ATPase domain of HSP90 chaperone/DNA topoisomerase II/histidine kinase"/>
    <property type="match status" value="1"/>
</dbReference>
<dbReference type="PROSITE" id="PS50110">
    <property type="entry name" value="RESPONSE_REGULATORY"/>
    <property type="match status" value="1"/>
</dbReference>
<dbReference type="InterPro" id="IPR004358">
    <property type="entry name" value="Sig_transdc_His_kin-like_C"/>
</dbReference>
<evidence type="ECO:0000256" key="3">
    <source>
        <dbReference type="ARBA" id="ARBA00022553"/>
    </source>
</evidence>
<dbReference type="Pfam" id="PF00072">
    <property type="entry name" value="Response_reg"/>
    <property type="match status" value="1"/>
</dbReference>
<evidence type="ECO:0000313" key="11">
    <source>
        <dbReference type="Proteomes" id="UP000053599"/>
    </source>
</evidence>
<keyword evidence="4" id="KW-0808">Transferase</keyword>
<dbReference type="GO" id="GO:0009927">
    <property type="term" value="F:histidine phosphotransfer kinase activity"/>
    <property type="evidence" value="ECO:0007669"/>
    <property type="project" value="TreeGrafter"/>
</dbReference>
<feature type="compositionally biased region" description="Polar residues" evidence="7">
    <location>
        <begin position="926"/>
        <end position="935"/>
    </location>
</feature>
<dbReference type="Pfam" id="PF00512">
    <property type="entry name" value="HisKA"/>
    <property type="match status" value="1"/>
</dbReference>
<sequence length="1110" mass="122786">MCTLSTTARTHQFHKYCNSLQLPPKSPFDYCLTENSALSHALATFAETLTLRFAAAGAFVILSDGSTQYVLAGFVQEHGIEQLLGHNDADLKTWIKNGRDVLEAQAHQPVVVHDASRNECLKDLSTIVGSPEVRFCAAAPIVSKADIAIGYVLVVDTHEHGDLSNRELNSLSSIAKQCMSQLEQDYDLCLQRRSSRMVRGLSTFLQRQPALDQMLDEPPHFSESSNQVISVHLAGSKNPEEEPEEPSKNSATSRPQESNGHRSRKRKQKESGEGQDETPYRRVFRRSAEFLREALDADGVIFADGLIGFHGTLHPAAEPEQELEREMVEANQDKVSEADAKYEHETSSMRNFTSAEFRKHVRTHQPSEILGIAMQSDTTQPAFQNLSKSTLGLDHVDEGFLQYLMGKFADGRVWFFSDGPYCCQGHTIASDDTDDTKRLLQAFPGIRQLVFAPLKDPVDIKRLAGCFIWSTRTQPMFTKDDLPALDTFLHTVEAEVSRIDTIAALKQKESFMASVSHELRSPLHGILGAVEFLVESGLDTFQESLADTIRACGTTLHETLSSVLSFTKINQFERRRDHPKQNMPGLSPWSLENKDLARREDSEGMLVWTNIAELCEEIVEVVVSGDQSDLKVSLDIAYRDWNFLTEPGALRRVMMNVIGNALKYTSHGGVEISLRTEKNQGNEEKSAEVHPDDIVVFTVKDSGQGMSKAFLENHLFVPFSQENSMSDGVGLGMSIVKSLVALLAGEMQVDSHVGEGTTFTISVPMHAAHNEAVLEKNTVALRDRSLKIAMSSPDIDHMLRSYAEEWFGCTAVPWNEADVAFISAEALSTQKHAGPKIVAVGKRMTKSKQRSNTTNVVSEPIGPVKISKALLRCMKSDKDIVMTDTSADATIETSIEDPPDISSQQRLEGLKLGNDLSDQPLDETNAVRTVTSPSEVTRKMSDRNPASTPGPNGTASSTNGKVSTLYGVSTNVGPPKDVCPAILLVEDNLINLRLLQTYMKKRGYKDIQTANNGLIAVQAVEKRTEGFSIVVMDISMPEMDGFEATRRIRELERRHDLPESLIIALTGLARAADRTKAYEAGVDHYMTKPLKFQELGSLLTDWEAEKSDSK</sequence>
<dbReference type="EC" id="2.7.13.3" evidence="2"/>
<dbReference type="InterPro" id="IPR036097">
    <property type="entry name" value="HisK_dim/P_sf"/>
</dbReference>
<dbReference type="InterPro" id="IPR001789">
    <property type="entry name" value="Sig_transdc_resp-reg_receiver"/>
</dbReference>
<organism evidence="10 11">
    <name type="scientific">Exophiala sideris</name>
    <dbReference type="NCBI Taxonomy" id="1016849"/>
    <lineage>
        <taxon>Eukaryota</taxon>
        <taxon>Fungi</taxon>
        <taxon>Dikarya</taxon>
        <taxon>Ascomycota</taxon>
        <taxon>Pezizomycotina</taxon>
        <taxon>Eurotiomycetes</taxon>
        <taxon>Chaetothyriomycetidae</taxon>
        <taxon>Chaetothyriales</taxon>
        <taxon>Herpotrichiellaceae</taxon>
        <taxon>Exophiala</taxon>
    </lineage>
</organism>
<feature type="modified residue" description="4-aspartylphosphate" evidence="6">
    <location>
        <position position="1033"/>
    </location>
</feature>
<dbReference type="Proteomes" id="UP000053599">
    <property type="component" value="Unassembled WGS sequence"/>
</dbReference>
<evidence type="ECO:0000256" key="4">
    <source>
        <dbReference type="ARBA" id="ARBA00022679"/>
    </source>
</evidence>
<proteinExistence type="predicted"/>
<dbReference type="Gene3D" id="3.30.450.40">
    <property type="match status" value="1"/>
</dbReference>
<evidence type="ECO:0000259" key="8">
    <source>
        <dbReference type="PROSITE" id="PS50109"/>
    </source>
</evidence>
<dbReference type="AlphaFoldDB" id="A0A0D1X141"/>
<evidence type="ECO:0000256" key="7">
    <source>
        <dbReference type="SAM" id="MobiDB-lite"/>
    </source>
</evidence>
<dbReference type="Pfam" id="PF02518">
    <property type="entry name" value="HATPase_c"/>
    <property type="match status" value="1"/>
</dbReference>
<dbReference type="Gene3D" id="3.40.50.2300">
    <property type="match status" value="1"/>
</dbReference>
<dbReference type="PANTHER" id="PTHR43047:SF72">
    <property type="entry name" value="OSMOSENSING HISTIDINE PROTEIN KINASE SLN1"/>
    <property type="match status" value="1"/>
</dbReference>
<evidence type="ECO:0000256" key="6">
    <source>
        <dbReference type="PROSITE-ProRule" id="PRU00169"/>
    </source>
</evidence>
<name>A0A0D1X141_9EURO</name>
<dbReference type="InterPro" id="IPR036890">
    <property type="entry name" value="HATPase_C_sf"/>
</dbReference>
<evidence type="ECO:0000256" key="1">
    <source>
        <dbReference type="ARBA" id="ARBA00000085"/>
    </source>
</evidence>
<dbReference type="EMBL" id="KN846953">
    <property type="protein sequence ID" value="KIV81191.1"/>
    <property type="molecule type" value="Genomic_DNA"/>
</dbReference>
<feature type="region of interest" description="Disordered" evidence="7">
    <location>
        <begin position="234"/>
        <end position="280"/>
    </location>
</feature>
<dbReference type="PROSITE" id="PS50109">
    <property type="entry name" value="HIS_KIN"/>
    <property type="match status" value="1"/>
</dbReference>
<dbReference type="SMART" id="SM00388">
    <property type="entry name" value="HisKA"/>
    <property type="match status" value="1"/>
</dbReference>
<evidence type="ECO:0000313" key="10">
    <source>
        <dbReference type="EMBL" id="KIV81191.1"/>
    </source>
</evidence>
<dbReference type="GO" id="GO:0000155">
    <property type="term" value="F:phosphorelay sensor kinase activity"/>
    <property type="evidence" value="ECO:0007669"/>
    <property type="project" value="InterPro"/>
</dbReference>
<dbReference type="SUPFAM" id="SSF52172">
    <property type="entry name" value="CheY-like"/>
    <property type="match status" value="1"/>
</dbReference>
<dbReference type="PRINTS" id="PR00344">
    <property type="entry name" value="BCTRLSENSOR"/>
</dbReference>
<dbReference type="InterPro" id="IPR003661">
    <property type="entry name" value="HisK_dim/P_dom"/>
</dbReference>
<dbReference type="InterPro" id="IPR011006">
    <property type="entry name" value="CheY-like_superfamily"/>
</dbReference>
<comment type="catalytic activity">
    <reaction evidence="1">
        <text>ATP + protein L-histidine = ADP + protein N-phospho-L-histidine.</text>
        <dbReference type="EC" id="2.7.13.3"/>
    </reaction>
</comment>
<dbReference type="InterPro" id="IPR003594">
    <property type="entry name" value="HATPase_dom"/>
</dbReference>
<feature type="domain" description="Response regulatory" evidence="9">
    <location>
        <begin position="981"/>
        <end position="1103"/>
    </location>
</feature>
<dbReference type="Gene3D" id="1.10.287.130">
    <property type="match status" value="1"/>
</dbReference>
<dbReference type="OrthoDB" id="303614at2759"/>
<dbReference type="InterPro" id="IPR005467">
    <property type="entry name" value="His_kinase_dom"/>
</dbReference>
<dbReference type="CDD" id="cd17546">
    <property type="entry name" value="REC_hyHK_CKI1_RcsC-like"/>
    <property type="match status" value="1"/>
</dbReference>
<reference evidence="10 11" key="1">
    <citation type="submission" date="2015-01" db="EMBL/GenBank/DDBJ databases">
        <title>The Genome Sequence of Exophiala sideris CBS121828.</title>
        <authorList>
            <consortium name="The Broad Institute Genomics Platform"/>
            <person name="Cuomo C."/>
            <person name="de Hoog S."/>
            <person name="Gorbushina A."/>
            <person name="Stielow B."/>
            <person name="Teixiera M."/>
            <person name="Abouelleil A."/>
            <person name="Chapman S.B."/>
            <person name="Priest M."/>
            <person name="Young S.K."/>
            <person name="Wortman J."/>
            <person name="Nusbaum C."/>
            <person name="Birren B."/>
        </authorList>
    </citation>
    <scope>NUCLEOTIDE SEQUENCE [LARGE SCALE GENOMIC DNA]</scope>
    <source>
        <strain evidence="10 11">CBS 121828</strain>
    </source>
</reference>
<dbReference type="STRING" id="1016849.A0A0D1X141"/>
<evidence type="ECO:0000256" key="5">
    <source>
        <dbReference type="ARBA" id="ARBA00022777"/>
    </source>
</evidence>